<keyword evidence="2" id="KW-0964">Secreted</keyword>
<dbReference type="PANTHER" id="PTHR40088:SF2">
    <property type="entry name" value="SECRETED SUGAR HYDROLASE"/>
    <property type="match status" value="1"/>
</dbReference>
<dbReference type="SMART" id="SM00710">
    <property type="entry name" value="PbH1"/>
    <property type="match status" value="7"/>
</dbReference>
<feature type="signal peptide" evidence="5">
    <location>
        <begin position="1"/>
        <end position="22"/>
    </location>
</feature>
<dbReference type="Proteomes" id="UP000078148">
    <property type="component" value="Chromosome"/>
</dbReference>
<name>A0A172ZC99_9BACL</name>
<dbReference type="RefSeq" id="WP_060531979.1">
    <property type="nucleotide sequence ID" value="NZ_CP013023.1"/>
</dbReference>
<organism evidence="7 8">
    <name type="scientific">Paenibacillus bovis</name>
    <dbReference type="NCBI Taxonomy" id="1616788"/>
    <lineage>
        <taxon>Bacteria</taxon>
        <taxon>Bacillati</taxon>
        <taxon>Bacillota</taxon>
        <taxon>Bacilli</taxon>
        <taxon>Bacillales</taxon>
        <taxon>Paenibacillaceae</taxon>
        <taxon>Paenibacillus</taxon>
    </lineage>
</organism>
<dbReference type="PROSITE" id="PS51257">
    <property type="entry name" value="PROKAR_LIPOPROTEIN"/>
    <property type="match status" value="1"/>
</dbReference>
<dbReference type="InterPro" id="IPR052052">
    <property type="entry name" value="Polysaccharide_Lyase_9"/>
</dbReference>
<dbReference type="InterPro" id="IPR012334">
    <property type="entry name" value="Pectin_lyas_fold"/>
</dbReference>
<dbReference type="AlphaFoldDB" id="A0A172ZC99"/>
<evidence type="ECO:0000256" key="4">
    <source>
        <dbReference type="SAM" id="MobiDB-lite"/>
    </source>
</evidence>
<evidence type="ECO:0000256" key="5">
    <source>
        <dbReference type="SAM" id="SignalP"/>
    </source>
</evidence>
<protein>
    <submittedName>
        <fullName evidence="7">DUF5123 domain-containing protein</fullName>
    </submittedName>
</protein>
<feature type="region of interest" description="Disordered" evidence="4">
    <location>
        <begin position="489"/>
        <end position="526"/>
    </location>
</feature>
<dbReference type="GO" id="GO:0005576">
    <property type="term" value="C:extracellular region"/>
    <property type="evidence" value="ECO:0007669"/>
    <property type="project" value="UniProtKB-SubCell"/>
</dbReference>
<dbReference type="EMBL" id="CP013023">
    <property type="protein sequence ID" value="ANF95238.1"/>
    <property type="molecule type" value="Genomic_DNA"/>
</dbReference>
<feature type="domain" description="Right handed beta helix" evidence="6">
    <location>
        <begin position="161"/>
        <end position="380"/>
    </location>
</feature>
<dbReference type="KEGG" id="pbv:AR543_03820"/>
<evidence type="ECO:0000256" key="3">
    <source>
        <dbReference type="ARBA" id="ARBA00022729"/>
    </source>
</evidence>
<sequence length="526" mass="56596">MNHYARKAARLCAVLLLGIGVAACSTQGESVEAEATAAPAKDSTGPVYYVAPEGKDTQPGSQSAPWQTIQHAADQAAPGSMIYIRGGVYHERVDIRRSGSAAAGYITYASYPGEQAVLDGKGVKVGGLQGLIDIADASYIRIQGLEVRNYKTNSRNAVPVGIYVHGSGQKIQLTGNHVHHIANTATPIGPDLTGRDAHGIAVYGDQAPAALKQVTIDHNELHDLVLGSSESLVVNGNVDGFAVTNNRIYNSDNIGIDLIGFEGIAPDIKYDQTRNGIVRSNRIYNVSSNQNPSYGQKLPNHSNSAGGIYVDGGRDSIIEQNYSYNNDIGIEIASEHAGRSTSRINVRSNVIYHNRQTGIAMGGYDEERGSTTDSQIVNNTLYHNDTLGAGNGQLLIQYDTRRNVIRNNMMVAGDSGVLIYNEYTRNSGNKVDYNLYFAEDGITRSSWIWKGEAYSGLQAYRKGSGNDLHSLFADPQFVDAQNDDYHLQSSSPAVDSGYVDPGMRNSKDMDGQPRISGSAINIGADE</sequence>
<dbReference type="InterPro" id="IPR011050">
    <property type="entry name" value="Pectin_lyase_fold/virulence"/>
</dbReference>
<reference evidence="7 8" key="2">
    <citation type="journal article" date="2016" name="Int. J. Syst. Evol. Microbiol.">
        <title>Paenibacillus bovis sp. nov., isolated from raw yak (Bos grunniens) milk.</title>
        <authorList>
            <person name="Gao C."/>
            <person name="Han J."/>
            <person name="Liu Z."/>
            <person name="Xu X."/>
            <person name="Hang F."/>
            <person name="Wu Z."/>
        </authorList>
    </citation>
    <scope>NUCLEOTIDE SEQUENCE [LARGE SCALE GENOMIC DNA]</scope>
    <source>
        <strain evidence="7 8">BD3526</strain>
    </source>
</reference>
<evidence type="ECO:0000256" key="1">
    <source>
        <dbReference type="ARBA" id="ARBA00004613"/>
    </source>
</evidence>
<keyword evidence="3 5" id="KW-0732">Signal</keyword>
<feature type="chain" id="PRO_5038441580" evidence="5">
    <location>
        <begin position="23"/>
        <end position="526"/>
    </location>
</feature>
<evidence type="ECO:0000313" key="8">
    <source>
        <dbReference type="Proteomes" id="UP000078148"/>
    </source>
</evidence>
<accession>A0A172ZC99</accession>
<reference evidence="8" key="1">
    <citation type="submission" date="2015-10" db="EMBL/GenBank/DDBJ databases">
        <title>Genome of Paenibacillus bovis sp. nov.</title>
        <authorList>
            <person name="Wu Z."/>
            <person name="Gao C."/>
            <person name="Liu Z."/>
            <person name="Zheng H."/>
        </authorList>
    </citation>
    <scope>NUCLEOTIDE SEQUENCE [LARGE SCALE GENOMIC DNA]</scope>
    <source>
        <strain evidence="8">BD3526</strain>
    </source>
</reference>
<dbReference type="Pfam" id="PF13229">
    <property type="entry name" value="Beta_helix"/>
    <property type="match status" value="1"/>
</dbReference>
<evidence type="ECO:0000259" key="6">
    <source>
        <dbReference type="Pfam" id="PF13229"/>
    </source>
</evidence>
<evidence type="ECO:0000313" key="7">
    <source>
        <dbReference type="EMBL" id="ANF95238.1"/>
    </source>
</evidence>
<dbReference type="PANTHER" id="PTHR40088">
    <property type="entry name" value="PECTATE LYASE (EUROFUNG)"/>
    <property type="match status" value="1"/>
</dbReference>
<gene>
    <name evidence="7" type="ORF">AR543_03820</name>
</gene>
<dbReference type="InterPro" id="IPR039448">
    <property type="entry name" value="Beta_helix"/>
</dbReference>
<keyword evidence="8" id="KW-1185">Reference proteome</keyword>
<dbReference type="SUPFAM" id="SSF51126">
    <property type="entry name" value="Pectin lyase-like"/>
    <property type="match status" value="1"/>
</dbReference>
<dbReference type="STRING" id="1616788.AR543_03820"/>
<evidence type="ECO:0000256" key="2">
    <source>
        <dbReference type="ARBA" id="ARBA00022525"/>
    </source>
</evidence>
<dbReference type="GO" id="GO:0016837">
    <property type="term" value="F:carbon-oxygen lyase activity, acting on polysaccharides"/>
    <property type="evidence" value="ECO:0007669"/>
    <property type="project" value="TreeGrafter"/>
</dbReference>
<comment type="subcellular location">
    <subcellularLocation>
        <location evidence="1">Secreted</location>
    </subcellularLocation>
</comment>
<dbReference type="Gene3D" id="2.160.20.10">
    <property type="entry name" value="Single-stranded right-handed beta-helix, Pectin lyase-like"/>
    <property type="match status" value="1"/>
</dbReference>
<dbReference type="InterPro" id="IPR006626">
    <property type="entry name" value="PbH1"/>
</dbReference>
<proteinExistence type="predicted"/>